<name>A0ABV6YS64_UNCC1</name>
<dbReference type="EMBL" id="JBHPBY010000011">
    <property type="protein sequence ID" value="MFC1848908.1"/>
    <property type="molecule type" value="Genomic_DNA"/>
</dbReference>
<proteinExistence type="predicted"/>
<dbReference type="NCBIfam" id="NF038038">
    <property type="entry name" value="cytoc_DsrJ"/>
    <property type="match status" value="1"/>
</dbReference>
<reference evidence="1 2" key="1">
    <citation type="submission" date="2024-09" db="EMBL/GenBank/DDBJ databases">
        <title>Laminarin stimulates single cell rates of sulfate reduction while oxygen inhibits transcriptomic activity in coastal marine sediment.</title>
        <authorList>
            <person name="Lindsay M."/>
            <person name="Orcutt B."/>
            <person name="Emerson D."/>
            <person name="Stepanauskas R."/>
            <person name="D'Angelo T."/>
        </authorList>
    </citation>
    <scope>NUCLEOTIDE SEQUENCE [LARGE SCALE GENOMIC DNA]</scope>
    <source>
        <strain evidence="1">SAG AM-311-K15</strain>
    </source>
</reference>
<gene>
    <name evidence="1" type="primary">dsrJ</name>
    <name evidence="1" type="ORF">ACFL27_01755</name>
</gene>
<organism evidence="1 2">
    <name type="scientific">candidate division CSSED10-310 bacterium</name>
    <dbReference type="NCBI Taxonomy" id="2855610"/>
    <lineage>
        <taxon>Bacteria</taxon>
        <taxon>Bacteria division CSSED10-310</taxon>
    </lineage>
</organism>
<dbReference type="InterPro" id="IPR036280">
    <property type="entry name" value="Multihaem_cyt_sf"/>
</dbReference>
<protein>
    <submittedName>
        <fullName evidence="1">Sulfate reduction electron transfer complex DsrMKJOP subunit DsrJ</fullName>
    </submittedName>
</protein>
<keyword evidence="2" id="KW-1185">Reference proteome</keyword>
<dbReference type="InterPro" id="IPR047668">
    <property type="entry name" value="DsrJ"/>
</dbReference>
<dbReference type="SUPFAM" id="SSF48695">
    <property type="entry name" value="Multiheme cytochromes"/>
    <property type="match status" value="1"/>
</dbReference>
<evidence type="ECO:0000313" key="1">
    <source>
        <dbReference type="EMBL" id="MFC1848908.1"/>
    </source>
</evidence>
<sequence>MYDSGKIIAGLIIFLILVTSTVWSGKATLKPELQKATQGKKCVAETKWMTANHMDLLNEWRDKVVREGERSITINGVKYDMSLTKTCLKCHTDATKFCDKCHNFLAVEPYCWDCHVVPKGGK</sequence>
<accession>A0ABV6YS64</accession>
<dbReference type="Proteomes" id="UP001594351">
    <property type="component" value="Unassembled WGS sequence"/>
</dbReference>
<evidence type="ECO:0000313" key="2">
    <source>
        <dbReference type="Proteomes" id="UP001594351"/>
    </source>
</evidence>
<comment type="caution">
    <text evidence="1">The sequence shown here is derived from an EMBL/GenBank/DDBJ whole genome shotgun (WGS) entry which is preliminary data.</text>
</comment>